<evidence type="ECO:0000313" key="2">
    <source>
        <dbReference type="Proteomes" id="UP000224460"/>
    </source>
</evidence>
<protein>
    <submittedName>
        <fullName evidence="1">Chitinase</fullName>
    </submittedName>
</protein>
<reference evidence="1" key="1">
    <citation type="submission" date="2017-10" db="EMBL/GenBank/DDBJ databases">
        <title>Genome sequence of cellulolytic Lachnospiraceae bacterium XHS1971 isolated from hotspring sediment.</title>
        <authorList>
            <person name="Vasudevan G."/>
            <person name="Joshi A.J."/>
            <person name="Hivarkar S."/>
            <person name="Lanjekar V.B."/>
            <person name="Dhakephalkar P.K."/>
            <person name="Dagar S."/>
        </authorList>
    </citation>
    <scope>NUCLEOTIDE SEQUENCE</scope>
    <source>
        <strain evidence="1">XHS1971</strain>
    </source>
</reference>
<keyword evidence="2" id="KW-1185">Reference proteome</keyword>
<organism evidence="1 2">
    <name type="scientific">Sporanaerobium hydrogeniformans</name>
    <dbReference type="NCBI Taxonomy" id="3072179"/>
    <lineage>
        <taxon>Bacteria</taxon>
        <taxon>Bacillati</taxon>
        <taxon>Bacillota</taxon>
        <taxon>Clostridia</taxon>
        <taxon>Lachnospirales</taxon>
        <taxon>Lachnospiraceae</taxon>
        <taxon>Sporanaerobium</taxon>
    </lineage>
</organism>
<dbReference type="EMBL" id="PEDL01000002">
    <property type="protein sequence ID" value="PHV71578.1"/>
    <property type="molecule type" value="Genomic_DNA"/>
</dbReference>
<evidence type="ECO:0000313" key="1">
    <source>
        <dbReference type="EMBL" id="PHV71578.1"/>
    </source>
</evidence>
<dbReference type="Proteomes" id="UP000224460">
    <property type="component" value="Unassembled WGS sequence"/>
</dbReference>
<comment type="caution">
    <text evidence="1">The sequence shown here is derived from an EMBL/GenBank/DDBJ whole genome shotgun (WGS) entry which is preliminary data.</text>
</comment>
<name>A0AC61DFH1_9FIRM</name>
<proteinExistence type="predicted"/>
<sequence length="513" mass="56867">MSHLLKLNVPAPPFTASSTQGLLQLSDYHGKWIVLLYSPASFSTLHKNQLLVLSKGQSLFQSKNTQLLGISADKNATHLTWYYTNTRSGNPPLPFPLIDDRQGKIGELYGIPENTDSSTQVFIIDPTGTLRASSSYTTFNFPQLKELIEKLENLQHTYRPPIQSEKNQPIGDNPNCDVTPIVGEYVLGNPNNVDGLLLDFVIYAFALINADGTLQVYSTRYLRELSNLRVENPELKVILAIGGWGADGFSDAALTPLSRYTFAREVQRWVNDYNLDGVDIDWEYPGTSVAGIKSRPEDKENFTLLLEALRDVLGPDAWLSVAGTGYPSYIQNVEIAKIAPIINYFNLMAYDFNAGETGPGAATHHSNLYPSSLSLSNVSVDNQVKNLEAAGMPSSQILMGIPFYGRYGASSTKTFDELRTNYINKNGYKVQWDNVAKAPYITDPSGDFAYGYDNLLSIYFKGLYVTDNCLGGMFAWQSSMDKANILTQGMSQAIRDISSLEDVLQKAYYDTSQ</sequence>
<gene>
    <name evidence="1" type="ORF">CS063_03155</name>
</gene>
<accession>A0AC61DFH1</accession>